<gene>
    <name evidence="1" type="ORF">PXEA_LOCUS21978</name>
</gene>
<dbReference type="AlphaFoldDB" id="A0A3S5BL60"/>
<accession>A0A3S5BL60</accession>
<proteinExistence type="predicted"/>
<sequence length="117" mass="12994">MHPVGSRKWTQCVCDHVWCASANAAYGRICTTSRRCKPVEEAFFRPVDSAAFLDRTPRLLCPVAELSSTSESTPEGRYGRIPLRTVVHSLVGQWNQLMSNLVVALSHPTNVQVGRIL</sequence>
<dbReference type="EMBL" id="CAAALY010095783">
    <property type="protein sequence ID" value="VEL28538.1"/>
    <property type="molecule type" value="Genomic_DNA"/>
</dbReference>
<keyword evidence="2" id="KW-1185">Reference proteome</keyword>
<evidence type="ECO:0000313" key="1">
    <source>
        <dbReference type="EMBL" id="VEL28538.1"/>
    </source>
</evidence>
<reference evidence="1" key="1">
    <citation type="submission" date="2018-11" db="EMBL/GenBank/DDBJ databases">
        <authorList>
            <consortium name="Pathogen Informatics"/>
        </authorList>
    </citation>
    <scope>NUCLEOTIDE SEQUENCE</scope>
</reference>
<organism evidence="1 2">
    <name type="scientific">Protopolystoma xenopodis</name>
    <dbReference type="NCBI Taxonomy" id="117903"/>
    <lineage>
        <taxon>Eukaryota</taxon>
        <taxon>Metazoa</taxon>
        <taxon>Spiralia</taxon>
        <taxon>Lophotrochozoa</taxon>
        <taxon>Platyhelminthes</taxon>
        <taxon>Monogenea</taxon>
        <taxon>Polyopisthocotylea</taxon>
        <taxon>Polystomatidea</taxon>
        <taxon>Polystomatidae</taxon>
        <taxon>Protopolystoma</taxon>
    </lineage>
</organism>
<comment type="caution">
    <text evidence="1">The sequence shown here is derived from an EMBL/GenBank/DDBJ whole genome shotgun (WGS) entry which is preliminary data.</text>
</comment>
<dbReference type="Proteomes" id="UP000784294">
    <property type="component" value="Unassembled WGS sequence"/>
</dbReference>
<name>A0A3S5BL60_9PLAT</name>
<protein>
    <submittedName>
        <fullName evidence="1">Uncharacterized protein</fullName>
    </submittedName>
</protein>
<evidence type="ECO:0000313" key="2">
    <source>
        <dbReference type="Proteomes" id="UP000784294"/>
    </source>
</evidence>